<protein>
    <submittedName>
        <fullName evidence="1">Uncharacterized protein</fullName>
    </submittedName>
</protein>
<keyword evidence="2" id="KW-1185">Reference proteome</keyword>
<dbReference type="InterPro" id="IPR025851">
    <property type="entry name" value="SUKH-4"/>
</dbReference>
<sequence length="192" mass="21150">MIAPVTAQLLEDLFSAQHISRTPLDRQSAILTHSASRTFLADIGVPKSEGILIDIRDDLTEGLTPLLSHGPTADIPQYHGAPTDLSHWIHLGTAIHSDIALDGKTGMVYNVSELRVVTPLHTDLSSMVYGMWLLQKRRPDYDPEDAIHMLPVEESIRISEEIEAELSRLDPIPFATPGPWEGAITDIASGMW</sequence>
<dbReference type="Proteomes" id="UP000622166">
    <property type="component" value="Unassembled WGS sequence"/>
</dbReference>
<dbReference type="Pfam" id="PF14435">
    <property type="entry name" value="SUKH-4"/>
    <property type="match status" value="1"/>
</dbReference>
<reference evidence="1" key="2">
    <citation type="submission" date="2020-09" db="EMBL/GenBank/DDBJ databases">
        <authorList>
            <person name="Sun Q."/>
            <person name="Ohkuma M."/>
        </authorList>
    </citation>
    <scope>NUCLEOTIDE SEQUENCE</scope>
    <source>
        <strain evidence="1">JCM 4815</strain>
    </source>
</reference>
<dbReference type="RefSeq" id="WP_189866427.1">
    <property type="nucleotide sequence ID" value="NZ_BMVW01000022.1"/>
</dbReference>
<dbReference type="AlphaFoldDB" id="A0A918QBZ7"/>
<name>A0A918QBZ7_9ACTN</name>
<proteinExistence type="predicted"/>
<reference evidence="1" key="1">
    <citation type="journal article" date="2014" name="Int. J. Syst. Evol. Microbiol.">
        <title>Complete genome sequence of Corynebacterium casei LMG S-19264T (=DSM 44701T), isolated from a smear-ripened cheese.</title>
        <authorList>
            <consortium name="US DOE Joint Genome Institute (JGI-PGF)"/>
            <person name="Walter F."/>
            <person name="Albersmeier A."/>
            <person name="Kalinowski J."/>
            <person name="Ruckert C."/>
        </authorList>
    </citation>
    <scope>NUCLEOTIDE SEQUENCE</scope>
    <source>
        <strain evidence="1">JCM 4815</strain>
    </source>
</reference>
<dbReference type="EMBL" id="BMVW01000022">
    <property type="protein sequence ID" value="GGZ39319.1"/>
    <property type="molecule type" value="Genomic_DNA"/>
</dbReference>
<comment type="caution">
    <text evidence="1">The sequence shown here is derived from an EMBL/GenBank/DDBJ whole genome shotgun (WGS) entry which is preliminary data.</text>
</comment>
<evidence type="ECO:0000313" key="2">
    <source>
        <dbReference type="Proteomes" id="UP000622166"/>
    </source>
</evidence>
<accession>A0A918QBZ7</accession>
<gene>
    <name evidence="1" type="ORF">GCM10010365_70110</name>
</gene>
<organism evidence="1 2">
    <name type="scientific">Streptomyces poonensis</name>
    <dbReference type="NCBI Taxonomy" id="68255"/>
    <lineage>
        <taxon>Bacteria</taxon>
        <taxon>Bacillati</taxon>
        <taxon>Actinomycetota</taxon>
        <taxon>Actinomycetes</taxon>
        <taxon>Kitasatosporales</taxon>
        <taxon>Streptomycetaceae</taxon>
        <taxon>Streptomyces</taxon>
    </lineage>
</organism>
<evidence type="ECO:0000313" key="1">
    <source>
        <dbReference type="EMBL" id="GGZ39319.1"/>
    </source>
</evidence>